<name>A0A8I1SG50_9PROT</name>
<dbReference type="RefSeq" id="WP_206926467.1">
    <property type="nucleotide sequence ID" value="NZ_JAEKJW010000001.1"/>
</dbReference>
<sequence>MKKRNCLKFRSPHRRLATRFYLLFLLACIPILFPTASFADDVAGTVQSDAVSAEFDGRYIIHLSENPRVRSSDRPEPGYFDSLAIELFTQAGIYAEIVPQMPWKRQMELAEREAGHVIYPTTRSDDREDKFKWVGPVSRTIWNLYGFEDRNWSDTGFEDILESARIGTLMGSAREAYLRERGAKQIVIVPREELLLPMLLADRIDLIAIGGNVLRHYIDEIEQKDTGANVPKIDGAVSYRSCYLYIAVSGDVPDEDILRLQGQLDAFKRNGFFVKNRQTHGLSTNLDGSFLKAMLDLSNNGVRCIDLAGSDD</sequence>
<comment type="caution">
    <text evidence="2">The sequence shown here is derived from an EMBL/GenBank/DDBJ whole genome shotgun (WGS) entry which is preliminary data.</text>
</comment>
<feature type="chain" id="PRO_5034319456" evidence="1">
    <location>
        <begin position="40"/>
        <end position="312"/>
    </location>
</feature>
<dbReference type="SUPFAM" id="SSF53850">
    <property type="entry name" value="Periplasmic binding protein-like II"/>
    <property type="match status" value="1"/>
</dbReference>
<protein>
    <submittedName>
        <fullName evidence="2">ABC transporter substrate-binding protein</fullName>
    </submittedName>
</protein>
<proteinExistence type="predicted"/>
<dbReference type="Proteomes" id="UP000664405">
    <property type="component" value="Unassembled WGS sequence"/>
</dbReference>
<accession>A0A8I1SG50</accession>
<dbReference type="PANTHER" id="PTHR38834:SF3">
    <property type="entry name" value="SOLUTE-BINDING PROTEIN FAMILY 3_N-TERMINAL DOMAIN-CONTAINING PROTEIN"/>
    <property type="match status" value="1"/>
</dbReference>
<dbReference type="Gene3D" id="3.40.190.10">
    <property type="entry name" value="Periplasmic binding protein-like II"/>
    <property type="match status" value="2"/>
</dbReference>
<reference evidence="2" key="1">
    <citation type="submission" date="2020-12" db="EMBL/GenBank/DDBJ databases">
        <title>Oil enriched cultivation method for isolating marine PHA-producing bacteria.</title>
        <authorList>
            <person name="Zheng W."/>
            <person name="Yu S."/>
            <person name="Huang Y."/>
        </authorList>
    </citation>
    <scope>NUCLEOTIDE SEQUENCE</scope>
    <source>
        <strain evidence="2">SY-2-3</strain>
    </source>
</reference>
<evidence type="ECO:0000313" key="2">
    <source>
        <dbReference type="EMBL" id="MBN8195262.1"/>
    </source>
</evidence>
<evidence type="ECO:0000313" key="3">
    <source>
        <dbReference type="Proteomes" id="UP000664405"/>
    </source>
</evidence>
<dbReference type="EMBL" id="JAEKJW010000001">
    <property type="protein sequence ID" value="MBN8195262.1"/>
    <property type="molecule type" value="Genomic_DNA"/>
</dbReference>
<dbReference type="AlphaFoldDB" id="A0A8I1SG50"/>
<keyword evidence="1" id="KW-0732">Signal</keyword>
<evidence type="ECO:0000256" key="1">
    <source>
        <dbReference type="SAM" id="SignalP"/>
    </source>
</evidence>
<gene>
    <name evidence="2" type="ORF">JF547_01910</name>
</gene>
<organism evidence="2 3">
    <name type="scientific">Thalassospira povalilytica</name>
    <dbReference type="NCBI Taxonomy" id="732237"/>
    <lineage>
        <taxon>Bacteria</taxon>
        <taxon>Pseudomonadati</taxon>
        <taxon>Pseudomonadota</taxon>
        <taxon>Alphaproteobacteria</taxon>
        <taxon>Rhodospirillales</taxon>
        <taxon>Thalassospiraceae</taxon>
        <taxon>Thalassospira</taxon>
    </lineage>
</organism>
<dbReference type="PANTHER" id="PTHR38834">
    <property type="entry name" value="PERIPLASMIC SUBSTRATE BINDING PROTEIN FAMILY 3"/>
    <property type="match status" value="1"/>
</dbReference>
<feature type="signal peptide" evidence="1">
    <location>
        <begin position="1"/>
        <end position="39"/>
    </location>
</feature>